<feature type="domain" description="GAIN-B" evidence="18">
    <location>
        <begin position="371"/>
        <end position="557"/>
    </location>
</feature>
<evidence type="ECO:0000256" key="7">
    <source>
        <dbReference type="ARBA" id="ARBA00023136"/>
    </source>
</evidence>
<dbReference type="Pfam" id="PF00002">
    <property type="entry name" value="7tm_2"/>
    <property type="match status" value="1"/>
</dbReference>
<dbReference type="GO" id="GO:0014819">
    <property type="term" value="P:regulation of skeletal muscle contraction"/>
    <property type="evidence" value="ECO:0007669"/>
    <property type="project" value="Ensembl"/>
</dbReference>
<dbReference type="Gene3D" id="1.20.1070.10">
    <property type="entry name" value="Rhodopsin 7-helix transmembrane proteins"/>
    <property type="match status" value="1"/>
</dbReference>
<reference evidence="21 22" key="1">
    <citation type="journal article" date="2020" name="Nat. Commun.">
        <title>Donkey genomes provide new insights into domestication and selection for coat color.</title>
        <authorList>
            <person name="Wang"/>
            <person name="C."/>
            <person name="Li"/>
            <person name="H."/>
            <person name="Guo"/>
            <person name="Y."/>
            <person name="Huang"/>
            <person name="J."/>
            <person name="Sun"/>
            <person name="Y."/>
            <person name="Min"/>
            <person name="J."/>
            <person name="Wang"/>
            <person name="J."/>
            <person name="Fang"/>
            <person name="X."/>
            <person name="Zhao"/>
            <person name="Z."/>
            <person name="Wang"/>
            <person name="S."/>
            <person name="Zhang"/>
            <person name="Y."/>
            <person name="Liu"/>
            <person name="Q."/>
            <person name="Jiang"/>
            <person name="Q."/>
            <person name="Wang"/>
            <person name="X."/>
            <person name="Guo"/>
            <person name="Y."/>
            <person name="Yang"/>
            <person name="C."/>
            <person name="Wang"/>
            <person name="Y."/>
            <person name="Tian"/>
            <person name="F."/>
            <person name="Zhuang"/>
            <person name="G."/>
            <person name="Fan"/>
            <person name="Y."/>
            <person name="Gao"/>
            <person name="Q."/>
            <person name="Li"/>
            <person name="Y."/>
            <person name="Ju"/>
            <person name="Z."/>
            <person name="Li"/>
            <person name="J."/>
            <person name="Li"/>
            <person name="R."/>
            <person name="Hou"/>
            <person name="M."/>
            <person name="Yang"/>
            <person name="G."/>
            <person name="Liu"/>
            <person name="G."/>
            <person name="Liu"/>
            <person name="W."/>
            <person name="Guo"/>
            <person name="J."/>
            <person name="Pan"/>
            <person name="S."/>
            <person name="Fan"/>
            <person name="G."/>
            <person name="Zhang"/>
            <person name="W."/>
            <person name="Zhang"/>
            <person name="R."/>
            <person name="Yu"/>
            <person name="J."/>
            <person name="Zhang"/>
            <person name="X."/>
            <person name="Yin"/>
            <person name="Q."/>
            <person name="Ji"/>
            <person name="C."/>
            <person name="Jin"/>
            <person name="Y."/>
            <person name="Yue"/>
            <person name="G."/>
            <person name="Liu"/>
            <person name="M."/>
            <person name="Xu"/>
            <person name="J."/>
            <person name="Liu"/>
            <person name="S."/>
            <person name="Jordana"/>
            <person name="J."/>
            <person name="Noce"/>
            <person name="A."/>
            <person name="Amills"/>
            <person name="M."/>
            <person name="Wu"/>
            <person name="D.D."/>
            <person name="Li"/>
            <person name="S."/>
            <person name="Zhou"/>
            <person name="X. and Zhong"/>
            <person name="J."/>
        </authorList>
    </citation>
    <scope>NUCLEOTIDE SEQUENCE [LARGE SCALE GENOMIC DNA]</scope>
</reference>
<dbReference type="Ensembl" id="ENSEAST00005071935.1">
    <property type="protein sequence ID" value="ENSEASP00005061798.1"/>
    <property type="gene ID" value="ENSEASG00005013206.2"/>
</dbReference>
<evidence type="ECO:0000259" key="20">
    <source>
        <dbReference type="PROSITE" id="PS51828"/>
    </source>
</evidence>
<evidence type="ECO:0000256" key="14">
    <source>
        <dbReference type="ARBA" id="ARBA00093490"/>
    </source>
</evidence>
<evidence type="ECO:0000256" key="5">
    <source>
        <dbReference type="ARBA" id="ARBA00022729"/>
    </source>
</evidence>
<evidence type="ECO:0000313" key="22">
    <source>
        <dbReference type="Proteomes" id="UP000694387"/>
    </source>
</evidence>
<evidence type="ECO:0000256" key="6">
    <source>
        <dbReference type="ARBA" id="ARBA00022989"/>
    </source>
</evidence>
<dbReference type="GeneTree" id="ENSGT00940000159783"/>
<evidence type="ECO:0000256" key="3">
    <source>
        <dbReference type="ARBA" id="ARBA00022475"/>
    </source>
</evidence>
<evidence type="ECO:0000256" key="10">
    <source>
        <dbReference type="ARBA" id="ARBA00023180"/>
    </source>
</evidence>
<gene>
    <name evidence="21" type="primary">ADGRD1</name>
</gene>
<feature type="chain" id="PRO_5040151939" description="Adhesion G-protein coupled receptor D1" evidence="17">
    <location>
        <begin position="26"/>
        <end position="952"/>
    </location>
</feature>
<dbReference type="PROSITE" id="PS51828">
    <property type="entry name" value="PTX_2"/>
    <property type="match status" value="1"/>
</dbReference>
<feature type="transmembrane region" description="Helical" evidence="16">
    <location>
        <begin position="673"/>
        <end position="692"/>
    </location>
</feature>
<dbReference type="InterPro" id="IPR057244">
    <property type="entry name" value="GAIN_B"/>
</dbReference>
<keyword evidence="3" id="KW-1003">Cell membrane</keyword>
<dbReference type="PROSITE" id="PS50221">
    <property type="entry name" value="GAIN_B"/>
    <property type="match status" value="1"/>
</dbReference>
<dbReference type="GO" id="GO:0007189">
    <property type="term" value="P:adenylate cyclase-activating G protein-coupled receptor signaling pathway"/>
    <property type="evidence" value="ECO:0007669"/>
    <property type="project" value="Ensembl"/>
</dbReference>
<feature type="domain" description="Pentraxin (PTX)" evidence="20">
    <location>
        <begin position="79"/>
        <end position="276"/>
    </location>
</feature>
<evidence type="ECO:0000256" key="16">
    <source>
        <dbReference type="SAM" id="Phobius"/>
    </source>
</evidence>
<dbReference type="CTD" id="283383"/>
<dbReference type="GO" id="GO:0007166">
    <property type="term" value="P:cell surface receptor signaling pathway"/>
    <property type="evidence" value="ECO:0007669"/>
    <property type="project" value="InterPro"/>
</dbReference>
<evidence type="ECO:0000313" key="21">
    <source>
        <dbReference type="Ensembl" id="ENSEASP00005061798.1"/>
    </source>
</evidence>
<keyword evidence="7 16" id="KW-0472">Membrane</keyword>
<feature type="transmembrane region" description="Helical" evidence="16">
    <location>
        <begin position="786"/>
        <end position="809"/>
    </location>
</feature>
<sequence>MRQLPPLCCWHSWLLFLYCDFQVHGAYSRSQAHPGFEVLASASHYWPLENVEGIHELQDTTGDIVEGKVNKGIYFKEEKGVTLLYYSRYNASCLSNPAQCGPEGVTFSFFWKTQGEHSRPIPSAYGGQVISDGFKICSSGGKGSVELYTRDNSKTWEATFSPPGPYWTHVLFTWKSKEGLKVYVNGTLSTSDPRGKVSHAYGEPNVNLVIGSEQDRTKRYENGAFDEFIIWERALTPEEIAMYFTAAIGKHVLLSSTPAGFLTTPTASPMMPTDAYHPIITNLTEERKNFQSPGIVLNYLQNVSLSLPNKSLSGETALNLTETFLKSVGEVLQLPSWTSVSEDSAVVLGLIETVDAVMGHISSNLPSGEPQITIIGSSSMAEFSVAKLLPKTMNSSHYRFPAQGQSYIEIPHEAFRNQGWTVIVGLLYHRVHDYLNNIPPAHTKIAEAANYHTCLLSATSPLLSLEVSPPPALARNLSGSPLVTVQLRHRLTRRQYSEATNESNRVFLYCAFLDFSSGDGIWSNQGCALVEGNLSYSICRCTHLTNFAILMQVVPLELTRGHQVALSSISYIGCSLSVLCLAVTLVTFAVLSSVSTIRNQRYHIHANLSFAVLVAQVLLLISFRLEPGTTPCQVLAVLLHYFFLSAFAWMLVEGLHLYSMVIKVFGSEDSKHLYYYGMGWGFPLLICVISVSSATDSYGMSNNCWLLLESGAIWAFVAPALFVIVVNVVILVAVTRVISQISADNYKVHGDPSAFKLTAKAVAVLLPILGTSWVFGVLAVNQQAVAFQYVFAILNSFQGFFIFLFHCLLNSEVRAAFKHKTKVWSLTSSSSRSANVKPFSSDIVLTQMLHPREVLPGQQFSVSPWTLPLQSHAPATLCSDHCLPSPWDGNTVYITGTRGPWGQGAVGFVHCMSLHDQYPVHSVLSDRRGGNVGMCRGTGERVSGWMNRRIDG</sequence>
<dbReference type="GO" id="GO:0004930">
    <property type="term" value="F:G protein-coupled receptor activity"/>
    <property type="evidence" value="ECO:0007669"/>
    <property type="project" value="Ensembl"/>
</dbReference>
<dbReference type="SMART" id="SM00303">
    <property type="entry name" value="GPS"/>
    <property type="match status" value="1"/>
</dbReference>
<keyword evidence="8" id="KW-1015">Disulfide bond</keyword>
<reference evidence="21" key="3">
    <citation type="submission" date="2025-09" db="UniProtKB">
        <authorList>
            <consortium name="Ensembl"/>
        </authorList>
    </citation>
    <scope>IDENTIFICATION</scope>
</reference>
<evidence type="ECO:0000256" key="17">
    <source>
        <dbReference type="SAM" id="SignalP"/>
    </source>
</evidence>
<evidence type="ECO:0000256" key="4">
    <source>
        <dbReference type="ARBA" id="ARBA00022692"/>
    </source>
</evidence>
<evidence type="ECO:0000256" key="12">
    <source>
        <dbReference type="ARBA" id="ARBA00082078"/>
    </source>
</evidence>
<dbReference type="GeneID" id="106841845"/>
<comment type="subunit">
    <text evidence="14">Heterodimer of 2 chains generated by proteolytic processing; the large extracellular N-terminal fragment and the membrane-bound C-terminal fragment predominantly remain associated and non-covalently linked. Interacts with ESYT1; interaction takes place in absence of cytosolic calcium and inhibits the G protein-coupled receptor activity of ADGRD1.</text>
</comment>
<dbReference type="FunFam" id="1.20.1070.10:FF:000073">
    <property type="entry name" value="Adhesion G-protein coupled receptor D1"/>
    <property type="match status" value="1"/>
</dbReference>
<dbReference type="PROSITE" id="PS50261">
    <property type="entry name" value="G_PROTEIN_RECEP_F2_4"/>
    <property type="match status" value="1"/>
</dbReference>
<feature type="domain" description="G-protein coupled receptors family 2 profile 2" evidence="19">
    <location>
        <begin position="566"/>
        <end position="810"/>
    </location>
</feature>
<dbReference type="FunFam" id="2.60.120.200:FF:000104">
    <property type="entry name" value="adhesion G-protein coupled receptor D1"/>
    <property type="match status" value="1"/>
</dbReference>
<dbReference type="Gene3D" id="2.60.220.50">
    <property type="match status" value="1"/>
</dbReference>
<evidence type="ECO:0000256" key="1">
    <source>
        <dbReference type="ARBA" id="ARBA00004651"/>
    </source>
</evidence>
<comment type="function">
    <text evidence="13">Adhesion G-protein coupled receptor (aGPCR) for androgen hormone 5alpha-dihydrotestosterone (5alpha-DHT), also named 17beta-hydroxy-5alpha-androstan-3-one, the most potent hormone among androgens. Also activated by methenolone drug. Ligand binding causes a conformation change that triggers signaling via guanine nucleotide-binding proteins (G proteins) and modulates the activity of downstream effectors, such as adenylate cyclase. ADGRD1 is coupled to G(s) G proteins and mediates activation of adenylate cyclase activity. Acts as a 5alpha-DHT receptor in muscle cells, thereby increasing intracellular cyclic AMP (cAMP) levels and enhancing muscle strength.</text>
</comment>
<dbReference type="InterPro" id="IPR000203">
    <property type="entry name" value="GPS"/>
</dbReference>
<evidence type="ECO:0000256" key="9">
    <source>
        <dbReference type="ARBA" id="ARBA00023170"/>
    </source>
</evidence>
<evidence type="ECO:0000256" key="15">
    <source>
        <dbReference type="PROSITE-ProRule" id="PRU01172"/>
    </source>
</evidence>
<evidence type="ECO:0000256" key="8">
    <source>
        <dbReference type="ARBA" id="ARBA00023157"/>
    </source>
</evidence>
<dbReference type="InterPro" id="IPR017983">
    <property type="entry name" value="GPCR_2_secretin-like_CS"/>
</dbReference>
<dbReference type="InterPro" id="IPR013320">
    <property type="entry name" value="ConA-like_dom_sf"/>
</dbReference>
<keyword evidence="22" id="KW-1185">Reference proteome</keyword>
<evidence type="ECO:0000259" key="18">
    <source>
        <dbReference type="PROSITE" id="PS50221"/>
    </source>
</evidence>
<reference evidence="21" key="2">
    <citation type="submission" date="2025-08" db="UniProtKB">
        <authorList>
            <consortium name="Ensembl"/>
        </authorList>
    </citation>
    <scope>IDENTIFICATION</scope>
</reference>
<name>A0A9L0KAD8_EQUAS</name>
<dbReference type="Pfam" id="PF13385">
    <property type="entry name" value="Laminin_G_3"/>
    <property type="match status" value="1"/>
</dbReference>
<dbReference type="FunFam" id="2.60.220.50:FF:000008">
    <property type="entry name" value="Adhesion G-protein coupled receptor D1"/>
    <property type="match status" value="1"/>
</dbReference>
<dbReference type="PANTHER" id="PTHR12011:SF216">
    <property type="entry name" value="ADHESION G-PROTEIN COUPLED RECEPTOR D1"/>
    <property type="match status" value="1"/>
</dbReference>
<feature type="transmembrane region" description="Helical" evidence="16">
    <location>
        <begin position="604"/>
        <end position="623"/>
    </location>
</feature>
<dbReference type="Pfam" id="PF01825">
    <property type="entry name" value="GPS"/>
    <property type="match status" value="1"/>
</dbReference>
<accession>A0A9L0KAD8</accession>
<keyword evidence="4 16" id="KW-0812">Transmembrane</keyword>
<comment type="subcellular location">
    <subcellularLocation>
        <location evidence="1">Cell membrane</location>
        <topology evidence="1">Multi-pass membrane protein</topology>
    </subcellularLocation>
</comment>
<feature type="transmembrane region" description="Helical" evidence="16">
    <location>
        <begin position="759"/>
        <end position="780"/>
    </location>
</feature>
<feature type="transmembrane region" description="Helical" evidence="16">
    <location>
        <begin position="569"/>
        <end position="592"/>
    </location>
</feature>
<feature type="transmembrane region" description="Helical" evidence="16">
    <location>
        <begin position="712"/>
        <end position="738"/>
    </location>
</feature>
<dbReference type="InterPro" id="IPR000832">
    <property type="entry name" value="GPCR_2_secretin-like"/>
</dbReference>
<evidence type="ECO:0000256" key="2">
    <source>
        <dbReference type="ARBA" id="ARBA00007343"/>
    </source>
</evidence>
<feature type="transmembrane region" description="Helical" evidence="16">
    <location>
        <begin position="635"/>
        <end position="652"/>
    </location>
</feature>
<dbReference type="PROSITE" id="PS00650">
    <property type="entry name" value="G_PROTEIN_RECEP_F2_2"/>
    <property type="match status" value="1"/>
</dbReference>
<dbReference type="AlphaFoldDB" id="A0A9L0KAD8"/>
<feature type="signal peptide" evidence="17">
    <location>
        <begin position="1"/>
        <end position="25"/>
    </location>
</feature>
<dbReference type="InterPro" id="IPR001759">
    <property type="entry name" value="PTX_dom"/>
</dbReference>
<organism evidence="21 22">
    <name type="scientific">Equus asinus</name>
    <name type="common">Donkey</name>
    <name type="synonym">Equus africanus asinus</name>
    <dbReference type="NCBI Taxonomy" id="9793"/>
    <lineage>
        <taxon>Eukaryota</taxon>
        <taxon>Metazoa</taxon>
        <taxon>Chordata</taxon>
        <taxon>Craniata</taxon>
        <taxon>Vertebrata</taxon>
        <taxon>Euteleostomi</taxon>
        <taxon>Mammalia</taxon>
        <taxon>Eutheria</taxon>
        <taxon>Laurasiatheria</taxon>
        <taxon>Perissodactyla</taxon>
        <taxon>Equidae</taxon>
        <taxon>Equus</taxon>
    </lineage>
</organism>
<dbReference type="PRINTS" id="PR00249">
    <property type="entry name" value="GPCRSECRETIN"/>
</dbReference>
<keyword evidence="5 17" id="KW-0732">Signal</keyword>
<dbReference type="InterPro" id="IPR017981">
    <property type="entry name" value="GPCR_2-like_7TM"/>
</dbReference>
<dbReference type="GO" id="GO:0016607">
    <property type="term" value="C:nuclear speck"/>
    <property type="evidence" value="ECO:0007669"/>
    <property type="project" value="Ensembl"/>
</dbReference>
<comment type="similarity">
    <text evidence="2">Belongs to the G-protein coupled receptor 2 family. Adhesion G-protein coupled receptor (ADGR) subfamily.</text>
</comment>
<keyword evidence="9" id="KW-0675">Receptor</keyword>
<dbReference type="SUPFAM" id="SSF49899">
    <property type="entry name" value="Concanavalin A-like lectins/glucanases"/>
    <property type="match status" value="1"/>
</dbReference>
<evidence type="ECO:0000256" key="13">
    <source>
        <dbReference type="ARBA" id="ARBA00093338"/>
    </source>
</evidence>
<dbReference type="GO" id="GO:0005829">
    <property type="term" value="C:cytosol"/>
    <property type="evidence" value="ECO:0007669"/>
    <property type="project" value="Ensembl"/>
</dbReference>
<keyword evidence="6 16" id="KW-1133">Transmembrane helix</keyword>
<dbReference type="GO" id="GO:0005886">
    <property type="term" value="C:plasma membrane"/>
    <property type="evidence" value="ECO:0007669"/>
    <property type="project" value="UniProtKB-SubCell"/>
</dbReference>
<dbReference type="Proteomes" id="UP000694387">
    <property type="component" value="Chromosome 8"/>
</dbReference>
<dbReference type="RefSeq" id="XP_044632014.1">
    <property type="nucleotide sequence ID" value="XM_044776079.2"/>
</dbReference>
<protein>
    <recommendedName>
        <fullName evidence="11">Adhesion G-protein coupled receptor D1</fullName>
    </recommendedName>
    <alternativeName>
        <fullName evidence="12">G-protein coupled receptor 133</fullName>
    </alternativeName>
</protein>
<dbReference type="InterPro" id="IPR046338">
    <property type="entry name" value="GAIN_dom_sf"/>
</dbReference>
<dbReference type="PANTHER" id="PTHR12011">
    <property type="entry name" value="ADHESION G-PROTEIN COUPLED RECEPTOR"/>
    <property type="match status" value="1"/>
</dbReference>
<keyword evidence="10" id="KW-0325">Glycoprotein</keyword>
<dbReference type="SUPFAM" id="SSF81321">
    <property type="entry name" value="Family A G protein-coupled receptor-like"/>
    <property type="match status" value="1"/>
</dbReference>
<proteinExistence type="inferred from homology"/>
<evidence type="ECO:0000256" key="11">
    <source>
        <dbReference type="ARBA" id="ARBA00069912"/>
    </source>
</evidence>
<dbReference type="Gene3D" id="2.60.120.200">
    <property type="match status" value="1"/>
</dbReference>
<comment type="caution">
    <text evidence="15">Lacks conserved residue(s) required for the propagation of feature annotation.</text>
</comment>
<evidence type="ECO:0000259" key="19">
    <source>
        <dbReference type="PROSITE" id="PS50261"/>
    </source>
</evidence>